<protein>
    <submittedName>
        <fullName evidence="1">Uncharacterized protein</fullName>
    </submittedName>
</protein>
<dbReference type="EMBL" id="LAZR01021649">
    <property type="protein sequence ID" value="KKL84630.1"/>
    <property type="molecule type" value="Genomic_DNA"/>
</dbReference>
<evidence type="ECO:0000313" key="1">
    <source>
        <dbReference type="EMBL" id="KKL84630.1"/>
    </source>
</evidence>
<accession>A0A0F9HSH2</accession>
<gene>
    <name evidence="1" type="ORF">LCGC14_1962870</name>
</gene>
<comment type="caution">
    <text evidence="1">The sequence shown here is derived from an EMBL/GenBank/DDBJ whole genome shotgun (WGS) entry which is preliminary data.</text>
</comment>
<reference evidence="1" key="1">
    <citation type="journal article" date="2015" name="Nature">
        <title>Complex archaea that bridge the gap between prokaryotes and eukaryotes.</title>
        <authorList>
            <person name="Spang A."/>
            <person name="Saw J.H."/>
            <person name="Jorgensen S.L."/>
            <person name="Zaremba-Niedzwiedzka K."/>
            <person name="Martijn J."/>
            <person name="Lind A.E."/>
            <person name="van Eijk R."/>
            <person name="Schleper C."/>
            <person name="Guy L."/>
            <person name="Ettema T.J."/>
        </authorList>
    </citation>
    <scope>NUCLEOTIDE SEQUENCE</scope>
</reference>
<organism evidence="1">
    <name type="scientific">marine sediment metagenome</name>
    <dbReference type="NCBI Taxonomy" id="412755"/>
    <lineage>
        <taxon>unclassified sequences</taxon>
        <taxon>metagenomes</taxon>
        <taxon>ecological metagenomes</taxon>
    </lineage>
</organism>
<name>A0A0F9HSH2_9ZZZZ</name>
<proteinExistence type="predicted"/>
<feature type="non-terminal residue" evidence="1">
    <location>
        <position position="1"/>
    </location>
</feature>
<sequence>TIQIPKQEAFIMDNPLMGGKVIVMHPSFAEQLRKELKEKE</sequence>
<dbReference type="AlphaFoldDB" id="A0A0F9HSH2"/>